<dbReference type="SUPFAM" id="SSF50182">
    <property type="entry name" value="Sm-like ribonucleoproteins"/>
    <property type="match status" value="1"/>
</dbReference>
<dbReference type="GO" id="GO:0071254">
    <property type="term" value="C:cytoplasmic U snRNP body"/>
    <property type="evidence" value="ECO:0007669"/>
    <property type="project" value="TreeGrafter"/>
</dbReference>
<dbReference type="EMBL" id="JASFZW010000004">
    <property type="protein sequence ID" value="KAK2078716.1"/>
    <property type="molecule type" value="Genomic_DNA"/>
</dbReference>
<reference evidence="3" key="1">
    <citation type="submission" date="2021-01" db="EMBL/GenBank/DDBJ databases">
        <authorList>
            <person name="Eckstrom K.M.E."/>
        </authorList>
    </citation>
    <scope>NUCLEOTIDE SEQUENCE</scope>
    <source>
        <strain evidence="3">UVCC 0001</strain>
    </source>
</reference>
<dbReference type="Proteomes" id="UP001255856">
    <property type="component" value="Unassembled WGS sequence"/>
</dbReference>
<dbReference type="GO" id="GO:0071209">
    <property type="term" value="F:U7 snRNA binding"/>
    <property type="evidence" value="ECO:0007669"/>
    <property type="project" value="TreeGrafter"/>
</dbReference>
<evidence type="ECO:0000259" key="2">
    <source>
        <dbReference type="SMART" id="SM00651"/>
    </source>
</evidence>
<dbReference type="Gene3D" id="2.30.30.100">
    <property type="match status" value="1"/>
</dbReference>
<dbReference type="SMART" id="SM00651">
    <property type="entry name" value="Sm"/>
    <property type="match status" value="1"/>
</dbReference>
<keyword evidence="4" id="KW-1185">Reference proteome</keyword>
<dbReference type="InterPro" id="IPR001163">
    <property type="entry name" value="Sm_dom_euk/arc"/>
</dbReference>
<name>A0AAD9IJ75_PROWI</name>
<dbReference type="GO" id="GO:0016604">
    <property type="term" value="C:nuclear body"/>
    <property type="evidence" value="ECO:0007669"/>
    <property type="project" value="TreeGrafter"/>
</dbReference>
<dbReference type="InterPro" id="IPR010920">
    <property type="entry name" value="LSM_dom_sf"/>
</dbReference>
<dbReference type="PANTHER" id="PTHR21196:SF1">
    <property type="entry name" value="U7 SNRNA-ASSOCIATED SM-LIKE PROTEIN LSM10"/>
    <property type="match status" value="1"/>
</dbReference>
<dbReference type="GO" id="GO:0006398">
    <property type="term" value="P:mRNA 3'-end processing by stem-loop binding and cleavage"/>
    <property type="evidence" value="ECO:0007669"/>
    <property type="project" value="TreeGrafter"/>
</dbReference>
<evidence type="ECO:0000313" key="3">
    <source>
        <dbReference type="EMBL" id="KAK2078716.1"/>
    </source>
</evidence>
<dbReference type="Pfam" id="PF01423">
    <property type="entry name" value="LSM"/>
    <property type="match status" value="1"/>
</dbReference>
<feature type="domain" description="Sm" evidence="2">
    <location>
        <begin position="14"/>
        <end position="79"/>
    </location>
</feature>
<dbReference type="AlphaFoldDB" id="A0AAD9IJ75"/>
<gene>
    <name evidence="3" type="ORF">QBZ16_003556</name>
</gene>
<dbReference type="PANTHER" id="PTHR21196">
    <property type="entry name" value="U7 SNRNA-ASSOCIATED SM-LIKE PROTEIN LSM10"/>
    <property type="match status" value="1"/>
</dbReference>
<evidence type="ECO:0000313" key="4">
    <source>
        <dbReference type="Proteomes" id="UP001255856"/>
    </source>
</evidence>
<comment type="caution">
    <text evidence="3">The sequence shown here is derived from an EMBL/GenBank/DDBJ whole genome shotgun (WGS) entry which is preliminary data.</text>
</comment>
<accession>A0AAD9IJ75</accession>
<feature type="region of interest" description="Disordered" evidence="1">
    <location>
        <begin position="100"/>
        <end position="119"/>
    </location>
</feature>
<dbReference type="InterPro" id="IPR052840">
    <property type="entry name" value="U7_snRNA_Sm-like"/>
</dbReference>
<sequence length="119" mass="12900">MPPKGRRRPLTLACYLEALVGSRVVVELHSDTIVRGRLFAVGECLGLQLEDTTLTPLQGPPRKGEYLYLRGSSIRFVHTPANVTPSQAIATAAKKRREALTAHAAAQGRHAPSMPKGTF</sequence>
<evidence type="ECO:0000256" key="1">
    <source>
        <dbReference type="SAM" id="MobiDB-lite"/>
    </source>
</evidence>
<organism evidence="3 4">
    <name type="scientific">Prototheca wickerhamii</name>
    <dbReference type="NCBI Taxonomy" id="3111"/>
    <lineage>
        <taxon>Eukaryota</taxon>
        <taxon>Viridiplantae</taxon>
        <taxon>Chlorophyta</taxon>
        <taxon>core chlorophytes</taxon>
        <taxon>Trebouxiophyceae</taxon>
        <taxon>Chlorellales</taxon>
        <taxon>Chlorellaceae</taxon>
        <taxon>Prototheca</taxon>
    </lineage>
</organism>
<proteinExistence type="predicted"/>
<dbReference type="GO" id="GO:0071208">
    <property type="term" value="F:histone pre-mRNA DCP binding"/>
    <property type="evidence" value="ECO:0007669"/>
    <property type="project" value="TreeGrafter"/>
</dbReference>
<protein>
    <recommendedName>
        <fullName evidence="2">Sm domain-containing protein</fullName>
    </recommendedName>
</protein>